<reference evidence="1 2" key="1">
    <citation type="journal article" date="2023" name="BMC Biotechnol.">
        <title>Vitis rotundifolia cv Carlos genome sequencing.</title>
        <authorList>
            <person name="Huff M."/>
            <person name="Hulse-Kemp A."/>
            <person name="Scheffler B."/>
            <person name="Youngblood R."/>
            <person name="Simpson S."/>
            <person name="Babiker E."/>
            <person name="Staton M."/>
        </authorList>
    </citation>
    <scope>NUCLEOTIDE SEQUENCE [LARGE SCALE GENOMIC DNA]</scope>
    <source>
        <tissue evidence="1">Leaf</tissue>
    </source>
</reference>
<comment type="caution">
    <text evidence="1">The sequence shown here is derived from an EMBL/GenBank/DDBJ whole genome shotgun (WGS) entry which is preliminary data.</text>
</comment>
<keyword evidence="2" id="KW-1185">Reference proteome</keyword>
<evidence type="ECO:0000313" key="2">
    <source>
        <dbReference type="Proteomes" id="UP001168098"/>
    </source>
</evidence>
<name>A0AA38YR54_VITRO</name>
<accession>A0AA38YR54</accession>
<dbReference type="EMBL" id="JARBHA010000018">
    <property type="protein sequence ID" value="KAJ9675094.1"/>
    <property type="molecule type" value="Genomic_DNA"/>
</dbReference>
<sequence length="87" mass="9089">MCLAIPSNISPSLRVVTSPLKIVTVSAITTPHHDGAFNCTSTWLSMMASKFCSLVSLVPPVSTSGNGSKAGMLATQNVTYKATPTFD</sequence>
<proteinExistence type="predicted"/>
<protein>
    <submittedName>
        <fullName evidence="1">Uncharacterized protein</fullName>
    </submittedName>
</protein>
<dbReference type="AlphaFoldDB" id="A0AA38YR54"/>
<gene>
    <name evidence="1" type="ORF">PVL29_024157</name>
</gene>
<dbReference type="Proteomes" id="UP001168098">
    <property type="component" value="Unassembled WGS sequence"/>
</dbReference>
<evidence type="ECO:0000313" key="1">
    <source>
        <dbReference type="EMBL" id="KAJ9675094.1"/>
    </source>
</evidence>
<organism evidence="1 2">
    <name type="scientific">Vitis rotundifolia</name>
    <name type="common">Muscadine grape</name>
    <dbReference type="NCBI Taxonomy" id="103349"/>
    <lineage>
        <taxon>Eukaryota</taxon>
        <taxon>Viridiplantae</taxon>
        <taxon>Streptophyta</taxon>
        <taxon>Embryophyta</taxon>
        <taxon>Tracheophyta</taxon>
        <taxon>Spermatophyta</taxon>
        <taxon>Magnoliopsida</taxon>
        <taxon>eudicotyledons</taxon>
        <taxon>Gunneridae</taxon>
        <taxon>Pentapetalae</taxon>
        <taxon>rosids</taxon>
        <taxon>Vitales</taxon>
        <taxon>Vitaceae</taxon>
        <taxon>Viteae</taxon>
        <taxon>Vitis</taxon>
    </lineage>
</organism>